<dbReference type="GO" id="GO:0005524">
    <property type="term" value="F:ATP binding"/>
    <property type="evidence" value="ECO:0007669"/>
    <property type="project" value="UniProtKB-KW"/>
</dbReference>
<evidence type="ECO:0000256" key="1">
    <source>
        <dbReference type="ARBA" id="ARBA00022448"/>
    </source>
</evidence>
<organism evidence="5 6">
    <name type="scientific">Rubritalea tangerina</name>
    <dbReference type="NCBI Taxonomy" id="430798"/>
    <lineage>
        <taxon>Bacteria</taxon>
        <taxon>Pseudomonadati</taxon>
        <taxon>Verrucomicrobiota</taxon>
        <taxon>Verrucomicrobiia</taxon>
        <taxon>Verrucomicrobiales</taxon>
        <taxon>Rubritaleaceae</taxon>
        <taxon>Rubritalea</taxon>
    </lineage>
</organism>
<feature type="domain" description="ABC transporter" evidence="4">
    <location>
        <begin position="8"/>
        <end position="224"/>
    </location>
</feature>
<dbReference type="SUPFAM" id="SSF52540">
    <property type="entry name" value="P-loop containing nucleoside triphosphate hydrolases"/>
    <property type="match status" value="1"/>
</dbReference>
<dbReference type="Gene3D" id="3.40.50.300">
    <property type="entry name" value="P-loop containing nucleotide triphosphate hydrolases"/>
    <property type="match status" value="1"/>
</dbReference>
<dbReference type="InterPro" id="IPR003593">
    <property type="entry name" value="AAA+_ATPase"/>
</dbReference>
<dbReference type="InterPro" id="IPR015854">
    <property type="entry name" value="ABC_transpr_LolD-like"/>
</dbReference>
<comment type="caution">
    <text evidence="5">The sequence shown here is derived from an EMBL/GenBank/DDBJ whole genome shotgun (WGS) entry which is preliminary data.</text>
</comment>
<keyword evidence="1" id="KW-0813">Transport</keyword>
<evidence type="ECO:0000256" key="3">
    <source>
        <dbReference type="ARBA" id="ARBA00022840"/>
    </source>
</evidence>
<dbReference type="SMART" id="SM00382">
    <property type="entry name" value="AAA"/>
    <property type="match status" value="1"/>
</dbReference>
<evidence type="ECO:0000259" key="4">
    <source>
        <dbReference type="PROSITE" id="PS50893"/>
    </source>
</evidence>
<protein>
    <submittedName>
        <fullName evidence="5">ABC transporter ATP-binding protein</fullName>
    </submittedName>
</protein>
<reference evidence="6" key="1">
    <citation type="journal article" date="2019" name="Int. J. Syst. Evol. Microbiol.">
        <title>The Global Catalogue of Microorganisms (GCM) 10K type strain sequencing project: providing services to taxonomists for standard genome sequencing and annotation.</title>
        <authorList>
            <consortium name="The Broad Institute Genomics Platform"/>
            <consortium name="The Broad Institute Genome Sequencing Center for Infectious Disease"/>
            <person name="Wu L."/>
            <person name="Ma J."/>
        </authorList>
    </citation>
    <scope>NUCLEOTIDE SEQUENCE [LARGE SCALE GENOMIC DNA]</scope>
    <source>
        <strain evidence="6">CCUG 57942</strain>
    </source>
</reference>
<sequence length="224" mass="24645">MEPDGWAIELKDIRFAWEREVVLELDAFEVARGEKVFVGGPSGCGKSSLLSLLSGVAAPQSGEVKMLGREIGKMGAAGRDRFRADHVGYIFQIFNLVPFLSVEENVTLPLRYSKRRASRVDQPKAEAQRLLDHLGMGEFLGRQVTDLSVGQQQRVAAARALIGRPEIILADEPTSALDRESGEGFIELMFQECEQAGISIVFVSHDAGLSSRFDRAIQLERRGG</sequence>
<dbReference type="PANTHER" id="PTHR24220">
    <property type="entry name" value="IMPORT ATP-BINDING PROTEIN"/>
    <property type="match status" value="1"/>
</dbReference>
<dbReference type="PROSITE" id="PS50893">
    <property type="entry name" value="ABC_TRANSPORTER_2"/>
    <property type="match status" value="1"/>
</dbReference>
<evidence type="ECO:0000313" key="5">
    <source>
        <dbReference type="EMBL" id="MFD2158744.1"/>
    </source>
</evidence>
<name>A0ABW4ZA51_9BACT</name>
<dbReference type="PANTHER" id="PTHR24220:SF611">
    <property type="entry name" value="ATP-BINDING COMPONENT OF ABC TRANSPORTER-RELATED"/>
    <property type="match status" value="1"/>
</dbReference>
<dbReference type="Proteomes" id="UP001597389">
    <property type="component" value="Unassembled WGS sequence"/>
</dbReference>
<accession>A0ABW4ZA51</accession>
<keyword evidence="3 5" id="KW-0067">ATP-binding</keyword>
<dbReference type="Pfam" id="PF00005">
    <property type="entry name" value="ABC_tran"/>
    <property type="match status" value="1"/>
</dbReference>
<dbReference type="EMBL" id="JBHUJB010000033">
    <property type="protein sequence ID" value="MFD2158744.1"/>
    <property type="molecule type" value="Genomic_DNA"/>
</dbReference>
<dbReference type="InterPro" id="IPR017911">
    <property type="entry name" value="MacB-like_ATP-bd"/>
</dbReference>
<evidence type="ECO:0000256" key="2">
    <source>
        <dbReference type="ARBA" id="ARBA00022741"/>
    </source>
</evidence>
<proteinExistence type="predicted"/>
<dbReference type="InterPro" id="IPR027417">
    <property type="entry name" value="P-loop_NTPase"/>
</dbReference>
<dbReference type="CDD" id="cd03255">
    <property type="entry name" value="ABC_MJ0796_LolCDE_FtsE"/>
    <property type="match status" value="1"/>
</dbReference>
<keyword evidence="6" id="KW-1185">Reference proteome</keyword>
<dbReference type="RefSeq" id="WP_377088160.1">
    <property type="nucleotide sequence ID" value="NZ_JBHSJL010000014.1"/>
</dbReference>
<keyword evidence="2" id="KW-0547">Nucleotide-binding</keyword>
<gene>
    <name evidence="5" type="ORF">ACFSW8_07540</name>
</gene>
<dbReference type="InterPro" id="IPR003439">
    <property type="entry name" value="ABC_transporter-like_ATP-bd"/>
</dbReference>
<evidence type="ECO:0000313" key="6">
    <source>
        <dbReference type="Proteomes" id="UP001597389"/>
    </source>
</evidence>